<dbReference type="AlphaFoldDB" id="A0A291HPF5"/>
<dbReference type="Proteomes" id="UP000217763">
    <property type="component" value="Chromosome"/>
</dbReference>
<dbReference type="InterPro" id="IPR052894">
    <property type="entry name" value="AsmA-related"/>
</dbReference>
<feature type="domain" description="AsmA" evidence="2">
    <location>
        <begin position="288"/>
        <end position="523"/>
    </location>
</feature>
<organism evidence="3 4">
    <name type="scientific">Zobellella denitrificans</name>
    <dbReference type="NCBI Taxonomy" id="347534"/>
    <lineage>
        <taxon>Bacteria</taxon>
        <taxon>Pseudomonadati</taxon>
        <taxon>Pseudomonadota</taxon>
        <taxon>Gammaproteobacteria</taxon>
        <taxon>Aeromonadales</taxon>
        <taxon>Aeromonadaceae</taxon>
        <taxon>Zobellella</taxon>
    </lineage>
</organism>
<dbReference type="PANTHER" id="PTHR30441">
    <property type="entry name" value="DUF748 DOMAIN-CONTAINING PROTEIN"/>
    <property type="match status" value="1"/>
</dbReference>
<dbReference type="EMBL" id="CP012621">
    <property type="protein sequence ID" value="ATG73951.1"/>
    <property type="molecule type" value="Genomic_DNA"/>
</dbReference>
<name>A0A291HPF5_9GAMM</name>
<accession>A0A291HPF5</accession>
<dbReference type="Pfam" id="PF05170">
    <property type="entry name" value="AsmA"/>
    <property type="match status" value="2"/>
</dbReference>
<keyword evidence="4" id="KW-1185">Reference proteome</keyword>
<protein>
    <submittedName>
        <fullName evidence="3">AsmA protein</fullName>
    </submittedName>
</protein>
<sequence length="641" mass="69026">MKKWLYGLGALLLLLILALVALTQLVDTERVKRVLIEQTREKTGRTLVIEGDLSWRFFPSIGFTLGNTALLNPPGFPEGPTLAIGEVSLDVALRPLFDNRLEIGEMVLGNARLHLITRADGVSNLDDLRGLSGREAPVEADAGQPGGQGREDERRPMSISLAGVRVTDAEVVMQDEGSGRLTRLNRVNLTLDAFAPGESVPLSLSGSLFSDDVQASLEAQGRLWLAPEFDRLRLEGLQLAVDATGRAIPGTKQLRLSGELAYELAQKRAEFTGLALQLGALELAGALSVQHKAIPTIRFGLTTPLLDMDALLAEWRPQQGRAPSTSGAATGSGTVVPAPVAGQEPDLSFLQGLDVEGSLSADKVLAQGVELEQLTLMIRLAQGKLKLEEVEARLYQGKLDASGELDASTSPARFNVSKRLTGVDARALLAAAMDIDYLAGEASLALDLRGRGLSADALKRNVQGSSALKVTDGALHGVNIPAMIRRGYAQVKGQPLPAEEAVQKTDFSALTADFRVGGGKVATDNLRMASPLLRIEGQGETSLLDQSLNVLLNTSIVGSLKGQDGEELTELKNITLPVRISGSYQAPKYSLDMQQVFDRYLRDKVDREAERLQRRLDEKLGEELGDKLQQRLPGLLDRLKL</sequence>
<evidence type="ECO:0000256" key="1">
    <source>
        <dbReference type="SAM" id="MobiDB-lite"/>
    </source>
</evidence>
<feature type="domain" description="AsmA" evidence="2">
    <location>
        <begin position="6"/>
        <end position="276"/>
    </location>
</feature>
<gene>
    <name evidence="3" type="ORF">AN401_08860</name>
</gene>
<reference evidence="4" key="1">
    <citation type="submission" date="2015-09" db="EMBL/GenBank/DDBJ databases">
        <authorList>
            <person name="Shao Z."/>
            <person name="Wang L."/>
        </authorList>
    </citation>
    <scope>NUCLEOTIDE SEQUENCE [LARGE SCALE GENOMIC DNA]</scope>
    <source>
        <strain evidence="4">F13-1</strain>
    </source>
</reference>
<dbReference type="RefSeq" id="WP_096779144.1">
    <property type="nucleotide sequence ID" value="NZ_CP012621.1"/>
</dbReference>
<evidence type="ECO:0000259" key="2">
    <source>
        <dbReference type="Pfam" id="PF05170"/>
    </source>
</evidence>
<dbReference type="InterPro" id="IPR007844">
    <property type="entry name" value="AsmA"/>
</dbReference>
<dbReference type="GO" id="GO:0090313">
    <property type="term" value="P:regulation of protein targeting to membrane"/>
    <property type="evidence" value="ECO:0007669"/>
    <property type="project" value="TreeGrafter"/>
</dbReference>
<proteinExistence type="predicted"/>
<dbReference type="KEGG" id="zdf:AN401_08860"/>
<dbReference type="PANTHER" id="PTHR30441:SF4">
    <property type="entry name" value="PROTEIN ASMA"/>
    <property type="match status" value="1"/>
</dbReference>
<dbReference type="GO" id="GO:0005886">
    <property type="term" value="C:plasma membrane"/>
    <property type="evidence" value="ECO:0007669"/>
    <property type="project" value="TreeGrafter"/>
</dbReference>
<feature type="region of interest" description="Disordered" evidence="1">
    <location>
        <begin position="133"/>
        <end position="156"/>
    </location>
</feature>
<evidence type="ECO:0000313" key="3">
    <source>
        <dbReference type="EMBL" id="ATG73951.1"/>
    </source>
</evidence>
<evidence type="ECO:0000313" key="4">
    <source>
        <dbReference type="Proteomes" id="UP000217763"/>
    </source>
</evidence>